<dbReference type="EC" id="2.5.1.145" evidence="7"/>
<dbReference type="RefSeq" id="WP_091736809.1">
    <property type="nucleotide sequence ID" value="NZ_FNNQ01000003.1"/>
</dbReference>
<feature type="binding site" evidence="7">
    <location>
        <position position="136"/>
    </location>
    <ligand>
        <name>a 1,2-diacyl-sn-glycero-3-phospho-(1'-sn-glycerol)</name>
        <dbReference type="ChEBI" id="CHEBI:64716"/>
    </ligand>
</feature>
<comment type="function">
    <text evidence="7">Catalyzes the transfer of the diacylglyceryl group from phosphatidylglycerol to the sulfhydryl group of the N-terminal cysteine of a prolipoprotein, the first step in the formation of mature lipoproteins.</text>
</comment>
<comment type="similarity">
    <text evidence="1 7">Belongs to the Lgt family.</text>
</comment>
<dbReference type="NCBIfam" id="TIGR00544">
    <property type="entry name" value="lgt"/>
    <property type="match status" value="1"/>
</dbReference>
<feature type="transmembrane region" description="Helical" evidence="7">
    <location>
        <begin position="93"/>
        <end position="110"/>
    </location>
</feature>
<evidence type="ECO:0000313" key="8">
    <source>
        <dbReference type="EMBL" id="SDW45301.1"/>
    </source>
</evidence>
<accession>A0A1H2TN22</accession>
<feature type="transmembrane region" description="Helical" evidence="7">
    <location>
        <begin position="20"/>
        <end position="38"/>
    </location>
</feature>
<dbReference type="GO" id="GO:0005886">
    <property type="term" value="C:plasma membrane"/>
    <property type="evidence" value="ECO:0007669"/>
    <property type="project" value="UniProtKB-SubCell"/>
</dbReference>
<feature type="transmembrane region" description="Helical" evidence="7">
    <location>
        <begin position="264"/>
        <end position="282"/>
    </location>
</feature>
<proteinExistence type="inferred from homology"/>
<evidence type="ECO:0000313" key="9">
    <source>
        <dbReference type="Proteomes" id="UP000198534"/>
    </source>
</evidence>
<evidence type="ECO:0000256" key="2">
    <source>
        <dbReference type="ARBA" id="ARBA00022475"/>
    </source>
</evidence>
<dbReference type="EMBL" id="FNNQ01000003">
    <property type="protein sequence ID" value="SDW45301.1"/>
    <property type="molecule type" value="Genomic_DNA"/>
</dbReference>
<feature type="transmembrane region" description="Helical" evidence="7">
    <location>
        <begin position="50"/>
        <end position="73"/>
    </location>
</feature>
<reference evidence="8 9" key="1">
    <citation type="submission" date="2016-10" db="EMBL/GenBank/DDBJ databases">
        <authorList>
            <person name="de Groot N.N."/>
        </authorList>
    </citation>
    <scope>NUCLEOTIDE SEQUENCE [LARGE SCALE GENOMIC DNA]</scope>
    <source>
        <strain evidence="8 9">DSM 45610</strain>
    </source>
</reference>
<dbReference type="Pfam" id="PF01790">
    <property type="entry name" value="LGT"/>
    <property type="match status" value="1"/>
</dbReference>
<organism evidence="8 9">
    <name type="scientific">Marininema mesophilum</name>
    <dbReference type="NCBI Taxonomy" id="1048340"/>
    <lineage>
        <taxon>Bacteria</taxon>
        <taxon>Bacillati</taxon>
        <taxon>Bacillota</taxon>
        <taxon>Bacilli</taxon>
        <taxon>Bacillales</taxon>
        <taxon>Thermoactinomycetaceae</taxon>
        <taxon>Marininema</taxon>
    </lineage>
</organism>
<keyword evidence="3 7" id="KW-0808">Transferase</keyword>
<dbReference type="Proteomes" id="UP000198534">
    <property type="component" value="Unassembled WGS sequence"/>
</dbReference>
<keyword evidence="6 7" id="KW-0472">Membrane</keyword>
<dbReference type="InterPro" id="IPR001640">
    <property type="entry name" value="Lgt"/>
</dbReference>
<keyword evidence="4 7" id="KW-0812">Transmembrane</keyword>
<dbReference type="GO" id="GO:0008961">
    <property type="term" value="F:phosphatidylglycerol-prolipoprotein diacylglyceryl transferase activity"/>
    <property type="evidence" value="ECO:0007669"/>
    <property type="project" value="UniProtKB-UniRule"/>
</dbReference>
<evidence type="ECO:0000256" key="1">
    <source>
        <dbReference type="ARBA" id="ARBA00007150"/>
    </source>
</evidence>
<dbReference type="UniPathway" id="UPA00664"/>
<comment type="subcellular location">
    <subcellularLocation>
        <location evidence="7">Cell membrane</location>
        <topology evidence="7">Multi-pass membrane protein</topology>
    </subcellularLocation>
</comment>
<comment type="pathway">
    <text evidence="7">Protein modification; lipoprotein biosynthesis (diacylglyceryl transfer).</text>
</comment>
<dbReference type="AlphaFoldDB" id="A0A1H2TN22"/>
<evidence type="ECO:0000256" key="5">
    <source>
        <dbReference type="ARBA" id="ARBA00022989"/>
    </source>
</evidence>
<sequence length="302" mass="33883">MNLAQAINPVAVSLGPIQVHWYGIIMGTAALLGLWIAMREGRRHGLEDELFLDMMIWVIPAAIVGARLYYVLFEWDYYLQNPGDIIAVWKGGLAIHGGLIGAVISGVFFVKRKGMPFLKLADIVAPSIILGQAIGRWGNFMNQEAHGGEVSRTFLENLHLPNWLIGQMQIQGAYYHPTFLYESLWNIVGFLLLLGLRRLNPRRGEIFFSYLMWYSMGRFFIEGLRTDSLTFEGPSWLASLINGLWSPMKLLFEPGVMASGNIRVAQLMSIGLVVAGLALIIVRRSRGKDRDPYLSKEEKVVG</sequence>
<dbReference type="OrthoDB" id="871140at2"/>
<keyword evidence="8" id="KW-0449">Lipoprotein</keyword>
<evidence type="ECO:0000256" key="6">
    <source>
        <dbReference type="ARBA" id="ARBA00023136"/>
    </source>
</evidence>
<evidence type="ECO:0000256" key="4">
    <source>
        <dbReference type="ARBA" id="ARBA00022692"/>
    </source>
</evidence>
<dbReference type="PANTHER" id="PTHR30589:SF0">
    <property type="entry name" value="PHOSPHATIDYLGLYCEROL--PROLIPOPROTEIN DIACYLGLYCERYL TRANSFERASE"/>
    <property type="match status" value="1"/>
</dbReference>
<keyword evidence="2 7" id="KW-1003">Cell membrane</keyword>
<keyword evidence="9" id="KW-1185">Reference proteome</keyword>
<dbReference type="HAMAP" id="MF_01147">
    <property type="entry name" value="Lgt"/>
    <property type="match status" value="1"/>
</dbReference>
<feature type="transmembrane region" description="Helical" evidence="7">
    <location>
        <begin position="173"/>
        <end position="194"/>
    </location>
</feature>
<dbReference type="PROSITE" id="PS01311">
    <property type="entry name" value="LGT"/>
    <property type="match status" value="1"/>
</dbReference>
<gene>
    <name evidence="7" type="primary">lgt</name>
    <name evidence="8" type="ORF">SAMN05444487_103191</name>
</gene>
<protein>
    <recommendedName>
        <fullName evidence="7">Phosphatidylglycerol--prolipoprotein diacylglyceryl transferase</fullName>
        <ecNumber evidence="7">2.5.1.145</ecNumber>
    </recommendedName>
</protein>
<comment type="catalytic activity">
    <reaction evidence="7">
        <text>L-cysteinyl-[prolipoprotein] + a 1,2-diacyl-sn-glycero-3-phospho-(1'-sn-glycerol) = an S-1,2-diacyl-sn-glyceryl-L-cysteinyl-[prolipoprotein] + sn-glycerol 1-phosphate + H(+)</text>
        <dbReference type="Rhea" id="RHEA:56712"/>
        <dbReference type="Rhea" id="RHEA-COMP:14679"/>
        <dbReference type="Rhea" id="RHEA-COMP:14680"/>
        <dbReference type="ChEBI" id="CHEBI:15378"/>
        <dbReference type="ChEBI" id="CHEBI:29950"/>
        <dbReference type="ChEBI" id="CHEBI:57685"/>
        <dbReference type="ChEBI" id="CHEBI:64716"/>
        <dbReference type="ChEBI" id="CHEBI:140658"/>
        <dbReference type="EC" id="2.5.1.145"/>
    </reaction>
</comment>
<keyword evidence="5 7" id="KW-1133">Transmembrane helix</keyword>
<dbReference type="PANTHER" id="PTHR30589">
    <property type="entry name" value="PROLIPOPROTEIN DIACYLGLYCERYL TRANSFERASE"/>
    <property type="match status" value="1"/>
</dbReference>
<evidence type="ECO:0000256" key="7">
    <source>
        <dbReference type="HAMAP-Rule" id="MF_01147"/>
    </source>
</evidence>
<evidence type="ECO:0000256" key="3">
    <source>
        <dbReference type="ARBA" id="ARBA00022679"/>
    </source>
</evidence>
<dbReference type="GO" id="GO:0042158">
    <property type="term" value="P:lipoprotein biosynthetic process"/>
    <property type="evidence" value="ECO:0007669"/>
    <property type="project" value="UniProtKB-UniRule"/>
</dbReference>
<dbReference type="STRING" id="1048340.SAMN05444487_103191"/>
<name>A0A1H2TN22_9BACL</name>